<dbReference type="GO" id="GO:0009252">
    <property type="term" value="P:peptidoglycan biosynthetic process"/>
    <property type="evidence" value="ECO:0007669"/>
    <property type="project" value="UniProtKB-UniPathway"/>
</dbReference>
<dbReference type="PANTHER" id="PTHR43445:SF3">
    <property type="entry name" value="UDP-N-ACETYLMURAMATE--L-ALANINE LIGASE"/>
    <property type="match status" value="1"/>
</dbReference>
<evidence type="ECO:0000256" key="4">
    <source>
        <dbReference type="ARBA" id="ARBA00022490"/>
    </source>
</evidence>
<dbReference type="InterPro" id="IPR000713">
    <property type="entry name" value="Mur_ligase_N"/>
</dbReference>
<keyword evidence="4" id="KW-0963">Cytoplasm</keyword>
<feature type="domain" description="Mur ligase N-terminal catalytic" evidence="9">
    <location>
        <begin position="26"/>
        <end position="120"/>
    </location>
</feature>
<dbReference type="AlphaFoldDB" id="A0A6J6DGG0"/>
<dbReference type="SUPFAM" id="SSF51984">
    <property type="entry name" value="MurCD N-terminal domain"/>
    <property type="match status" value="1"/>
</dbReference>
<dbReference type="SUPFAM" id="SSF53244">
    <property type="entry name" value="MurD-like peptide ligases, peptide-binding domain"/>
    <property type="match status" value="1"/>
</dbReference>
<gene>
    <name evidence="12" type="ORF">UFOPK1572_00792</name>
</gene>
<dbReference type="EMBL" id="CAEZTC010000088">
    <property type="protein sequence ID" value="CAB4560458.1"/>
    <property type="molecule type" value="Genomic_DNA"/>
</dbReference>
<dbReference type="GO" id="GO:0005524">
    <property type="term" value="F:ATP binding"/>
    <property type="evidence" value="ECO:0007669"/>
    <property type="project" value="UniProtKB-KW"/>
</dbReference>
<dbReference type="Pfam" id="PF08245">
    <property type="entry name" value="Mur_ligase_M"/>
    <property type="match status" value="1"/>
</dbReference>
<evidence type="ECO:0000259" key="10">
    <source>
        <dbReference type="Pfam" id="PF02875"/>
    </source>
</evidence>
<dbReference type="SUPFAM" id="SSF53623">
    <property type="entry name" value="MurD-like peptide ligases, catalytic domain"/>
    <property type="match status" value="1"/>
</dbReference>
<dbReference type="InterPro" id="IPR036615">
    <property type="entry name" value="Mur_ligase_C_dom_sf"/>
</dbReference>
<dbReference type="Pfam" id="PF01225">
    <property type="entry name" value="Mur_ligase"/>
    <property type="match status" value="1"/>
</dbReference>
<proteinExistence type="predicted"/>
<dbReference type="InterPro" id="IPR005758">
    <property type="entry name" value="UDP-N-AcMur_Ala_ligase_MurC"/>
</dbReference>
<evidence type="ECO:0000259" key="11">
    <source>
        <dbReference type="Pfam" id="PF08245"/>
    </source>
</evidence>
<dbReference type="Gene3D" id="3.40.50.720">
    <property type="entry name" value="NAD(P)-binding Rossmann-like Domain"/>
    <property type="match status" value="1"/>
</dbReference>
<dbReference type="InterPro" id="IPR036565">
    <property type="entry name" value="Mur-like_cat_sf"/>
</dbReference>
<evidence type="ECO:0000256" key="3">
    <source>
        <dbReference type="ARBA" id="ARBA00012211"/>
    </source>
</evidence>
<name>A0A6J6DGG0_9ZZZZ</name>
<evidence type="ECO:0000256" key="1">
    <source>
        <dbReference type="ARBA" id="ARBA00004496"/>
    </source>
</evidence>
<reference evidence="12" key="1">
    <citation type="submission" date="2020-05" db="EMBL/GenBank/DDBJ databases">
        <authorList>
            <person name="Chiriac C."/>
            <person name="Salcher M."/>
            <person name="Ghai R."/>
            <person name="Kavagutti S V."/>
        </authorList>
    </citation>
    <scope>NUCLEOTIDE SEQUENCE</scope>
</reference>
<comment type="subcellular location">
    <subcellularLocation>
        <location evidence="1">Cytoplasm</location>
    </subcellularLocation>
</comment>
<dbReference type="Pfam" id="PF02875">
    <property type="entry name" value="Mur_ligase_C"/>
    <property type="match status" value="1"/>
</dbReference>
<keyword evidence="7" id="KW-0067">ATP-binding</keyword>
<dbReference type="UniPathway" id="UPA00219"/>
<dbReference type="Gene3D" id="3.90.190.20">
    <property type="entry name" value="Mur ligase, C-terminal domain"/>
    <property type="match status" value="1"/>
</dbReference>
<evidence type="ECO:0000256" key="8">
    <source>
        <dbReference type="ARBA" id="ARBA00047833"/>
    </source>
</evidence>
<dbReference type="EC" id="6.3.2.8" evidence="3"/>
<evidence type="ECO:0000256" key="5">
    <source>
        <dbReference type="ARBA" id="ARBA00022598"/>
    </source>
</evidence>
<comment type="pathway">
    <text evidence="2">Cell wall biogenesis; peptidoglycan biosynthesis.</text>
</comment>
<dbReference type="PANTHER" id="PTHR43445">
    <property type="entry name" value="UDP-N-ACETYLMURAMATE--L-ALANINE LIGASE-RELATED"/>
    <property type="match status" value="1"/>
</dbReference>
<dbReference type="InterPro" id="IPR004101">
    <property type="entry name" value="Mur_ligase_C"/>
</dbReference>
<dbReference type="InterPro" id="IPR050061">
    <property type="entry name" value="MurCDEF_pg_biosynth"/>
</dbReference>
<feature type="domain" description="Mur ligase C-terminal" evidence="10">
    <location>
        <begin position="327"/>
        <end position="460"/>
    </location>
</feature>
<dbReference type="Gene3D" id="3.40.1190.10">
    <property type="entry name" value="Mur-like, catalytic domain"/>
    <property type="match status" value="1"/>
</dbReference>
<accession>A0A6J6DGG0</accession>
<sequence length="474" mass="49795">MGSLMSAPLSRPPRELPVDLSGSRRVHVVGVGGPGMAPLAIVLSGLGHRVSGSDMRESLTLDTVRNAGVAVTVGHDADLVSDVDVVVYSTAIPQNNVELMHARELNIAVHHRSGILAGLCHIIPTIGVAGTHGKSTTSALLTHMLTACGRDPMAIVGAEVPGLRAGARVGSSTLCVLEADESDGTLETLPLSHIIVTNVDVDHLDHFGTFAQLQDSMADVIAKVSGIVVMSADDVISQEIAHRLTGTAVRTFGYSADADVRLDEVVSTHQGLAFKIHVNGHVLEGAVPLRGTHNALNVAAALAMLDGLGINLAEAIDALGSFGGVIRRFTERGHLNGALLVDDYAHLPAEIDAAVQAMRSHPEVTGRVVAVFQPNRYHRIAEMYASYADCFVHADLTVITDIYASGTTPIPGVTGKLVWEAISNAHPESDVLWAPTRDDVVKTVADYLQPGDGCISMGCGDIETFPDDVRGGVH</sequence>
<dbReference type="InterPro" id="IPR013221">
    <property type="entry name" value="Mur_ligase_cen"/>
</dbReference>
<protein>
    <recommendedName>
        <fullName evidence="3">UDP-N-acetylmuramate--L-alanine ligase</fullName>
        <ecNumber evidence="3">6.3.2.8</ecNumber>
    </recommendedName>
</protein>
<evidence type="ECO:0000313" key="12">
    <source>
        <dbReference type="EMBL" id="CAB4560458.1"/>
    </source>
</evidence>
<evidence type="ECO:0000256" key="2">
    <source>
        <dbReference type="ARBA" id="ARBA00004752"/>
    </source>
</evidence>
<evidence type="ECO:0000259" key="9">
    <source>
        <dbReference type="Pfam" id="PF01225"/>
    </source>
</evidence>
<comment type="catalytic activity">
    <reaction evidence="8">
        <text>UDP-N-acetyl-alpha-D-muramate + L-alanine + ATP = UDP-N-acetyl-alpha-D-muramoyl-L-alanine + ADP + phosphate + H(+)</text>
        <dbReference type="Rhea" id="RHEA:23372"/>
        <dbReference type="ChEBI" id="CHEBI:15378"/>
        <dbReference type="ChEBI" id="CHEBI:30616"/>
        <dbReference type="ChEBI" id="CHEBI:43474"/>
        <dbReference type="ChEBI" id="CHEBI:57972"/>
        <dbReference type="ChEBI" id="CHEBI:70757"/>
        <dbReference type="ChEBI" id="CHEBI:83898"/>
        <dbReference type="ChEBI" id="CHEBI:456216"/>
        <dbReference type="EC" id="6.3.2.8"/>
    </reaction>
</comment>
<dbReference type="GO" id="GO:0005737">
    <property type="term" value="C:cytoplasm"/>
    <property type="evidence" value="ECO:0007669"/>
    <property type="project" value="UniProtKB-SubCell"/>
</dbReference>
<keyword evidence="5" id="KW-0436">Ligase</keyword>
<evidence type="ECO:0000256" key="6">
    <source>
        <dbReference type="ARBA" id="ARBA00022741"/>
    </source>
</evidence>
<feature type="domain" description="Mur ligase central" evidence="11">
    <location>
        <begin position="128"/>
        <end position="304"/>
    </location>
</feature>
<organism evidence="12">
    <name type="scientific">freshwater metagenome</name>
    <dbReference type="NCBI Taxonomy" id="449393"/>
    <lineage>
        <taxon>unclassified sequences</taxon>
        <taxon>metagenomes</taxon>
        <taxon>ecological metagenomes</taxon>
    </lineage>
</organism>
<dbReference type="NCBIfam" id="TIGR01082">
    <property type="entry name" value="murC"/>
    <property type="match status" value="1"/>
</dbReference>
<evidence type="ECO:0000256" key="7">
    <source>
        <dbReference type="ARBA" id="ARBA00022840"/>
    </source>
</evidence>
<keyword evidence="6" id="KW-0547">Nucleotide-binding</keyword>
<dbReference type="GO" id="GO:0008763">
    <property type="term" value="F:UDP-N-acetylmuramate-L-alanine ligase activity"/>
    <property type="evidence" value="ECO:0007669"/>
    <property type="project" value="UniProtKB-EC"/>
</dbReference>